<gene>
    <name evidence="2" type="ORF">L195_g046632</name>
</gene>
<dbReference type="Proteomes" id="UP000236291">
    <property type="component" value="Unassembled WGS sequence"/>
</dbReference>
<dbReference type="EMBL" id="ASHM01063052">
    <property type="protein sequence ID" value="PNX90508.1"/>
    <property type="molecule type" value="Genomic_DNA"/>
</dbReference>
<feature type="region of interest" description="Disordered" evidence="1">
    <location>
        <begin position="1"/>
        <end position="26"/>
    </location>
</feature>
<comment type="caution">
    <text evidence="2">The sequence shown here is derived from an EMBL/GenBank/DDBJ whole genome shotgun (WGS) entry which is preliminary data.</text>
</comment>
<feature type="non-terminal residue" evidence="2">
    <location>
        <position position="26"/>
    </location>
</feature>
<accession>A0A2K3MIA1</accession>
<sequence>MDGTFDDEGEPSITIGSTLRKLKNGS</sequence>
<name>A0A2K3MIA1_TRIPR</name>
<evidence type="ECO:0000313" key="3">
    <source>
        <dbReference type="Proteomes" id="UP000236291"/>
    </source>
</evidence>
<protein>
    <submittedName>
        <fullName evidence="2">Uncharacterized protein</fullName>
    </submittedName>
</protein>
<organism evidence="2 3">
    <name type="scientific">Trifolium pratense</name>
    <name type="common">Red clover</name>
    <dbReference type="NCBI Taxonomy" id="57577"/>
    <lineage>
        <taxon>Eukaryota</taxon>
        <taxon>Viridiplantae</taxon>
        <taxon>Streptophyta</taxon>
        <taxon>Embryophyta</taxon>
        <taxon>Tracheophyta</taxon>
        <taxon>Spermatophyta</taxon>
        <taxon>Magnoliopsida</taxon>
        <taxon>eudicotyledons</taxon>
        <taxon>Gunneridae</taxon>
        <taxon>Pentapetalae</taxon>
        <taxon>rosids</taxon>
        <taxon>fabids</taxon>
        <taxon>Fabales</taxon>
        <taxon>Fabaceae</taxon>
        <taxon>Papilionoideae</taxon>
        <taxon>50 kb inversion clade</taxon>
        <taxon>NPAAA clade</taxon>
        <taxon>Hologalegina</taxon>
        <taxon>IRL clade</taxon>
        <taxon>Trifolieae</taxon>
        <taxon>Trifolium</taxon>
    </lineage>
</organism>
<feature type="compositionally biased region" description="Acidic residues" evidence="1">
    <location>
        <begin position="1"/>
        <end position="10"/>
    </location>
</feature>
<reference evidence="2 3" key="1">
    <citation type="journal article" date="2014" name="Am. J. Bot.">
        <title>Genome assembly and annotation for red clover (Trifolium pratense; Fabaceae).</title>
        <authorList>
            <person name="Istvanek J."/>
            <person name="Jaros M."/>
            <person name="Krenek A."/>
            <person name="Repkova J."/>
        </authorList>
    </citation>
    <scope>NUCLEOTIDE SEQUENCE [LARGE SCALE GENOMIC DNA]</scope>
    <source>
        <strain evidence="3">cv. Tatra</strain>
        <tissue evidence="2">Young leaves</tissue>
    </source>
</reference>
<reference evidence="2 3" key="2">
    <citation type="journal article" date="2017" name="Front. Plant Sci.">
        <title>Gene Classification and Mining of Molecular Markers Useful in Red Clover (Trifolium pratense) Breeding.</title>
        <authorList>
            <person name="Istvanek J."/>
            <person name="Dluhosova J."/>
            <person name="Dluhos P."/>
            <person name="Patkova L."/>
            <person name="Nedelnik J."/>
            <person name="Repkova J."/>
        </authorList>
    </citation>
    <scope>NUCLEOTIDE SEQUENCE [LARGE SCALE GENOMIC DNA]</scope>
    <source>
        <strain evidence="3">cv. Tatra</strain>
        <tissue evidence="2">Young leaves</tissue>
    </source>
</reference>
<proteinExistence type="predicted"/>
<dbReference type="AlphaFoldDB" id="A0A2K3MIA1"/>
<evidence type="ECO:0000313" key="2">
    <source>
        <dbReference type="EMBL" id="PNX90508.1"/>
    </source>
</evidence>
<evidence type="ECO:0000256" key="1">
    <source>
        <dbReference type="SAM" id="MobiDB-lite"/>
    </source>
</evidence>